<keyword evidence="14" id="KW-1185">Reference proteome</keyword>
<evidence type="ECO:0000256" key="7">
    <source>
        <dbReference type="ARBA" id="ARBA00023002"/>
    </source>
</evidence>
<keyword evidence="7" id="KW-0560">Oxidoreductase</keyword>
<dbReference type="PROSITE" id="PS50255">
    <property type="entry name" value="CYTOCHROME_B5_2"/>
    <property type="match status" value="1"/>
</dbReference>
<dbReference type="Pfam" id="PF01231">
    <property type="entry name" value="IDO"/>
    <property type="match status" value="1"/>
</dbReference>
<evidence type="ECO:0008006" key="15">
    <source>
        <dbReference type="Google" id="ProtNLM"/>
    </source>
</evidence>
<keyword evidence="5" id="KW-0479">Metal-binding</keyword>
<dbReference type="InterPro" id="IPR039261">
    <property type="entry name" value="FNR_nucleotide-bd"/>
</dbReference>
<dbReference type="InterPro" id="IPR001199">
    <property type="entry name" value="Cyt_B5-like_heme/steroid-bd"/>
</dbReference>
<dbReference type="InterPro" id="IPR001433">
    <property type="entry name" value="OxRdtase_FAD/NAD-bd"/>
</dbReference>
<dbReference type="InterPro" id="IPR008984">
    <property type="entry name" value="SMAD_FHA_dom_sf"/>
</dbReference>
<dbReference type="SMART" id="SM01117">
    <property type="entry name" value="Cyt-b5"/>
    <property type="match status" value="1"/>
</dbReference>
<dbReference type="Gene3D" id="1.20.58.480">
    <property type="match status" value="1"/>
</dbReference>
<dbReference type="SUPFAM" id="SSF55856">
    <property type="entry name" value="Cytochrome b5-like heme/steroid binding domain"/>
    <property type="match status" value="1"/>
</dbReference>
<dbReference type="InterPro" id="IPR000253">
    <property type="entry name" value="FHA_dom"/>
</dbReference>
<name>A0ABQ6G869_9CHLR</name>
<comment type="caution">
    <text evidence="13">The sequence shown here is derived from an EMBL/GenBank/DDBJ whole genome shotgun (WGS) entry which is preliminary data.</text>
</comment>
<proteinExistence type="predicted"/>
<dbReference type="Gene3D" id="3.10.120.10">
    <property type="entry name" value="Cytochrome b5-like heme/steroid binding domain"/>
    <property type="match status" value="1"/>
</dbReference>
<dbReference type="CDD" id="cd00060">
    <property type="entry name" value="FHA"/>
    <property type="match status" value="1"/>
</dbReference>
<feature type="domain" description="Cytochrome b5 heme-binding" evidence="12">
    <location>
        <begin position="961"/>
        <end position="1040"/>
    </location>
</feature>
<dbReference type="Proteomes" id="UP001344906">
    <property type="component" value="Unassembled WGS sequence"/>
</dbReference>
<dbReference type="InterPro" id="IPR003097">
    <property type="entry name" value="CysJ-like_FAD-binding"/>
</dbReference>
<evidence type="ECO:0000256" key="3">
    <source>
        <dbReference type="ARBA" id="ARBA00022630"/>
    </source>
</evidence>
<comment type="cofactor">
    <cofactor evidence="1">
        <name>FMN</name>
        <dbReference type="ChEBI" id="CHEBI:58210"/>
    </cofactor>
</comment>
<sequence>MPSAIQVRLVCKNQRTNSVVEYISDLPVTIGRSAEINTIVIQDRTISRQHAMLELEEHLLVVRDLNSVNGTFVNDERIQQRALKSGDLIRIGAYQFSWAYLDQGADATVIVGHSPEMREAISGRLPEARPEEMIAARKVVHAAEAYNREQGHENDGFLSTAYGFLPVEPPLLALPASHSAWDDMVDRLPELYRTLTMRRVFDQMPLLAATPDALPDRYLLRASTMLGVFAHAYQYVETDPPGALPASILEPWKEVSRRLGKPLPYVSYIDLFFYNWKLRDPAGPRSLDNMDLLIPAWNNQAERIFYLVTTEFAMQLTPAINAMLQAQEAVVREDRAALEAALLVILDQLQYVTQVIYPQIDTNPLSKNHLDQVLWAKTVGTSGVPIFEGAPSPSGTAQPHIHALDAFFERQSYHTLVGKQSVYLSGHFPRHWHEFVEALRAVSVRQFVEQSQNSALKGLYNAVLYAYIGDKGWMGLHRIKAYGFLEVAFKVGRAVTTGARFTGLFKDKTWEKIDGELSAVRDERYVAGNQQVYFAHPGSGTVTTDPGSGAWISFIELDVAGQGVHYQAGDRIGILPENSETLVHKTLRALQATGGEIVHLTPEWQEAICFRAGYSDDVKVLPLRTILTFGKLRPVTRDIAKRLLKISASRSLKRIIDARMEDQWELWDLLNLIYAEGYDCTRLWKAGPWDSENICRVVPPEVFRLYSIASAMKDTSAGAEKINLIVGGLDYQTPHTPYSYIQSRAGTASHFLRYITSDPRFREKQLSLTIVPTPRFRLPADPSHPIAMFAAGSGIAPFYGFLQARADQTEAGENWLLFGTRTPNEFFNRPVFERLEAEGKVHLRMAFSRADVAARFDPATGQYSFEKGRRQRIDQLIEADEQAAILWNFLRSEREGGQNGYFYVCGKTSFAVSVMEALKRVIRRFSGGSEAQVQSYIRQLIAEGRYMQDIFTTYSGHAQEGKTYNISQVVLQNTPARGYWMVVSGKVYDVSDFIYQHVGGERIVINYTGMDATGAYKGVLHHTNSEVDAMLGMYELGNMRRLQFNDAWGIVLHADGLKFMPLEDMFTTWVRYIYLVVGMENALENDYDFARLSSTAGEEPGALTPFKSQFLIEAHRRFLVSYLDGLMDEDLQTLWVVTTGFCARDQDIRWLQDEMTALKAQESYRLVRNASAALKYLLFGLNESEQTPERSIAFAGINQLCQTFKAEDKRVLYEMKMALREGILAFEAYEMEVVKEASGQLMATFHQVLQAIREYYQRLAEQLTASGIIPAQPGDELHDEVIPEDRGLPGHGGSI</sequence>
<dbReference type="Gene3D" id="3.40.50.80">
    <property type="entry name" value="Nucleotide-binding domain of ferredoxin-NADP reductase (FNR) module"/>
    <property type="match status" value="1"/>
</dbReference>
<dbReference type="Pfam" id="PF00173">
    <property type="entry name" value="Cyt-b5"/>
    <property type="match status" value="1"/>
</dbReference>
<evidence type="ECO:0000256" key="8">
    <source>
        <dbReference type="ARBA" id="ARBA00023004"/>
    </source>
</evidence>
<feature type="region of interest" description="Disordered" evidence="10">
    <location>
        <begin position="1274"/>
        <end position="1295"/>
    </location>
</feature>
<feature type="domain" description="FHA" evidence="11">
    <location>
        <begin position="28"/>
        <end position="78"/>
    </location>
</feature>
<feature type="compositionally biased region" description="Basic and acidic residues" evidence="10">
    <location>
        <begin position="1275"/>
        <end position="1288"/>
    </location>
</feature>
<dbReference type="EMBL" id="BSRI01000002">
    <property type="protein sequence ID" value="GLV60842.1"/>
    <property type="molecule type" value="Genomic_DNA"/>
</dbReference>
<dbReference type="Pfam" id="PF00498">
    <property type="entry name" value="FHA"/>
    <property type="match status" value="1"/>
</dbReference>
<gene>
    <name evidence="13" type="ORF">KDH_76610</name>
</gene>
<dbReference type="PANTHER" id="PTHR19384">
    <property type="entry name" value="NITRIC OXIDE SYNTHASE-RELATED"/>
    <property type="match status" value="1"/>
</dbReference>
<comment type="cofactor">
    <cofactor evidence="2">
        <name>FAD</name>
        <dbReference type="ChEBI" id="CHEBI:57692"/>
    </cofactor>
</comment>
<evidence type="ECO:0000259" key="12">
    <source>
        <dbReference type="PROSITE" id="PS50255"/>
    </source>
</evidence>
<dbReference type="InterPro" id="IPR000898">
    <property type="entry name" value="Indolamine_dOase"/>
</dbReference>
<evidence type="ECO:0000259" key="11">
    <source>
        <dbReference type="PROSITE" id="PS50006"/>
    </source>
</evidence>
<protein>
    <recommendedName>
        <fullName evidence="15">FHA domain-containing protein</fullName>
    </recommendedName>
</protein>
<dbReference type="SUPFAM" id="SSF140959">
    <property type="entry name" value="Indolic compounds 2,3-dioxygenase-like"/>
    <property type="match status" value="1"/>
</dbReference>
<keyword evidence="6" id="KW-0274">FAD</keyword>
<evidence type="ECO:0000256" key="6">
    <source>
        <dbReference type="ARBA" id="ARBA00022827"/>
    </source>
</evidence>
<dbReference type="Pfam" id="PF00175">
    <property type="entry name" value="NAD_binding_1"/>
    <property type="match status" value="1"/>
</dbReference>
<keyword evidence="3" id="KW-0285">Flavoprotein</keyword>
<keyword evidence="4" id="KW-0288">FMN</keyword>
<dbReference type="Gene3D" id="1.20.990.10">
    <property type="entry name" value="NADPH-cytochrome p450 Reductase, Chain A, domain 3"/>
    <property type="match status" value="1"/>
</dbReference>
<dbReference type="InterPro" id="IPR023173">
    <property type="entry name" value="NADPH_Cyt_P450_Rdtase_alpha"/>
</dbReference>
<reference evidence="13 14" key="1">
    <citation type="submission" date="2023-02" db="EMBL/GenBank/DDBJ databases">
        <title>Dictyobacter halimunensis sp. nov., a new member of the class Ktedonobacteria from forest soil in a geothermal area.</title>
        <authorList>
            <person name="Rachmania M.K."/>
            <person name="Ningsih F."/>
            <person name="Sakai Y."/>
            <person name="Yabe S."/>
            <person name="Yokota A."/>
            <person name="Sjamsuridzal W."/>
        </authorList>
    </citation>
    <scope>NUCLEOTIDE SEQUENCE [LARGE SCALE GENOMIC DNA]</scope>
    <source>
        <strain evidence="13 14">S3.2.2.5</strain>
    </source>
</reference>
<keyword evidence="9" id="KW-0028">Amino-acid biosynthesis</keyword>
<dbReference type="Gene3D" id="2.40.30.10">
    <property type="entry name" value="Translation factors"/>
    <property type="match status" value="1"/>
</dbReference>
<dbReference type="Gene3D" id="2.60.200.20">
    <property type="match status" value="1"/>
</dbReference>
<dbReference type="InterPro" id="IPR001709">
    <property type="entry name" value="Flavoprot_Pyr_Nucl_cyt_Rdtase"/>
</dbReference>
<dbReference type="InterPro" id="IPR037217">
    <property type="entry name" value="Trp/Indoleamine_2_3_dOase-like"/>
</dbReference>
<keyword evidence="9" id="KW-0198">Cysteine biosynthesis</keyword>
<evidence type="ECO:0000256" key="9">
    <source>
        <dbReference type="ARBA" id="ARBA00023192"/>
    </source>
</evidence>
<dbReference type="InterPro" id="IPR036400">
    <property type="entry name" value="Cyt_B5-like_heme/steroid_sf"/>
</dbReference>
<keyword evidence="8" id="KW-0408">Iron</keyword>
<dbReference type="SUPFAM" id="SSF52343">
    <property type="entry name" value="Ferredoxin reductase-like, C-terminal NADP-linked domain"/>
    <property type="match status" value="1"/>
</dbReference>
<evidence type="ECO:0000313" key="14">
    <source>
        <dbReference type="Proteomes" id="UP001344906"/>
    </source>
</evidence>
<dbReference type="RefSeq" id="WP_338258040.1">
    <property type="nucleotide sequence ID" value="NZ_BSRI01000002.1"/>
</dbReference>
<dbReference type="SUPFAM" id="SSF63380">
    <property type="entry name" value="Riboflavin synthase domain-like"/>
    <property type="match status" value="1"/>
</dbReference>
<dbReference type="PANTHER" id="PTHR19384:SF128">
    <property type="entry name" value="NADPH OXIDOREDUCTASE A"/>
    <property type="match status" value="1"/>
</dbReference>
<evidence type="ECO:0000256" key="4">
    <source>
        <dbReference type="ARBA" id="ARBA00022643"/>
    </source>
</evidence>
<dbReference type="Pfam" id="PF00667">
    <property type="entry name" value="FAD_binding_1"/>
    <property type="match status" value="1"/>
</dbReference>
<accession>A0ABQ6G869</accession>
<evidence type="ECO:0000256" key="5">
    <source>
        <dbReference type="ARBA" id="ARBA00022723"/>
    </source>
</evidence>
<dbReference type="SMART" id="SM00240">
    <property type="entry name" value="FHA"/>
    <property type="match status" value="1"/>
</dbReference>
<evidence type="ECO:0000256" key="1">
    <source>
        <dbReference type="ARBA" id="ARBA00001917"/>
    </source>
</evidence>
<dbReference type="PROSITE" id="PS50006">
    <property type="entry name" value="FHA_DOMAIN"/>
    <property type="match status" value="1"/>
</dbReference>
<dbReference type="InterPro" id="IPR017938">
    <property type="entry name" value="Riboflavin_synthase-like_b-brl"/>
</dbReference>
<evidence type="ECO:0000313" key="13">
    <source>
        <dbReference type="EMBL" id="GLV60842.1"/>
    </source>
</evidence>
<dbReference type="SUPFAM" id="SSF49879">
    <property type="entry name" value="SMAD/FHA domain"/>
    <property type="match status" value="1"/>
</dbReference>
<evidence type="ECO:0000256" key="2">
    <source>
        <dbReference type="ARBA" id="ARBA00001974"/>
    </source>
</evidence>
<dbReference type="PRINTS" id="PR00371">
    <property type="entry name" value="FPNCR"/>
</dbReference>
<organism evidence="13 14">
    <name type="scientific">Dictyobacter halimunensis</name>
    <dbReference type="NCBI Taxonomy" id="3026934"/>
    <lineage>
        <taxon>Bacteria</taxon>
        <taxon>Bacillati</taxon>
        <taxon>Chloroflexota</taxon>
        <taxon>Ktedonobacteria</taxon>
        <taxon>Ktedonobacterales</taxon>
        <taxon>Dictyobacteraceae</taxon>
        <taxon>Dictyobacter</taxon>
    </lineage>
</organism>
<evidence type="ECO:0000256" key="10">
    <source>
        <dbReference type="SAM" id="MobiDB-lite"/>
    </source>
</evidence>